<protein>
    <submittedName>
        <fullName evidence="4">Carbohydrate kinase</fullName>
    </submittedName>
</protein>
<dbReference type="GO" id="GO:0003677">
    <property type="term" value="F:DNA binding"/>
    <property type="evidence" value="ECO:0007669"/>
    <property type="project" value="InterPro"/>
</dbReference>
<reference evidence="4 5" key="1">
    <citation type="submission" date="2013-08" db="EMBL/GenBank/DDBJ databases">
        <title>The genome sequence of Skermanella stibiiresistens.</title>
        <authorList>
            <person name="Zhu W."/>
            <person name="Wang G."/>
        </authorList>
    </citation>
    <scope>NUCLEOTIDE SEQUENCE [LARGE SCALE GENOMIC DNA]</scope>
    <source>
        <strain evidence="4 5">SB22</strain>
    </source>
</reference>
<dbReference type="Proteomes" id="UP000019486">
    <property type="component" value="Unassembled WGS sequence"/>
</dbReference>
<dbReference type="GO" id="GO:0006796">
    <property type="term" value="P:phosphate-containing compound metabolic process"/>
    <property type="evidence" value="ECO:0007669"/>
    <property type="project" value="UniProtKB-ARBA"/>
</dbReference>
<name>W9H3Q8_9PROT</name>
<dbReference type="EMBL" id="AVFL01000006">
    <property type="protein sequence ID" value="EWY40830.1"/>
    <property type="molecule type" value="Genomic_DNA"/>
</dbReference>
<dbReference type="OrthoDB" id="9772505at2"/>
<dbReference type="SUPFAM" id="SSF47413">
    <property type="entry name" value="lambda repressor-like DNA-binding domains"/>
    <property type="match status" value="1"/>
</dbReference>
<dbReference type="GO" id="GO:0006355">
    <property type="term" value="P:regulation of DNA-templated transcription"/>
    <property type="evidence" value="ECO:0007669"/>
    <property type="project" value="InterPro"/>
</dbReference>
<dbReference type="PANTHER" id="PTHR10584">
    <property type="entry name" value="SUGAR KINASE"/>
    <property type="match status" value="1"/>
</dbReference>
<accession>W9H3Q8</accession>
<dbReference type="PANTHER" id="PTHR10584:SF166">
    <property type="entry name" value="RIBOKINASE"/>
    <property type="match status" value="1"/>
</dbReference>
<dbReference type="InterPro" id="IPR011611">
    <property type="entry name" value="PfkB_dom"/>
</dbReference>
<dbReference type="RefSeq" id="WP_037450722.1">
    <property type="nucleotide sequence ID" value="NZ_AVFL01000006.1"/>
</dbReference>
<keyword evidence="2 4" id="KW-0418">Kinase</keyword>
<dbReference type="PROSITE" id="PS00356">
    <property type="entry name" value="HTH_LACI_1"/>
    <property type="match status" value="1"/>
</dbReference>
<dbReference type="InterPro" id="IPR000843">
    <property type="entry name" value="HTH_LacI"/>
</dbReference>
<dbReference type="PROSITE" id="PS50932">
    <property type="entry name" value="HTH_LACI_2"/>
    <property type="match status" value="1"/>
</dbReference>
<evidence type="ECO:0000256" key="2">
    <source>
        <dbReference type="ARBA" id="ARBA00022777"/>
    </source>
</evidence>
<dbReference type="SMART" id="SM00354">
    <property type="entry name" value="HTH_LACI"/>
    <property type="match status" value="1"/>
</dbReference>
<comment type="caution">
    <text evidence="4">The sequence shown here is derived from an EMBL/GenBank/DDBJ whole genome shotgun (WGS) entry which is preliminary data.</text>
</comment>
<gene>
    <name evidence="4" type="ORF">N825_33410</name>
</gene>
<dbReference type="InterPro" id="IPR002139">
    <property type="entry name" value="Ribo/fructo_kinase"/>
</dbReference>
<proteinExistence type="predicted"/>
<dbReference type="CDD" id="cd01392">
    <property type="entry name" value="HTH_LacI"/>
    <property type="match status" value="1"/>
</dbReference>
<evidence type="ECO:0000313" key="4">
    <source>
        <dbReference type="EMBL" id="EWY40830.1"/>
    </source>
</evidence>
<dbReference type="Gene3D" id="1.10.260.40">
    <property type="entry name" value="lambda repressor-like DNA-binding domains"/>
    <property type="match status" value="1"/>
</dbReference>
<dbReference type="Gene3D" id="3.40.1190.20">
    <property type="match status" value="1"/>
</dbReference>
<sequence>MAHKRPTISDVAKAAGVSIGTVSNAINTPDKVRPETRAKIEAAIARLNYRPSAVARFLPAGANTGRPSGHLMLPRLISVGYISVDYVCRVGVLPHRDDRITAQHIEKALGGPAANVAVAAAGLGGALALDVELATAVGEDPDSDWALIELARRGVHALTIRQPFNNRLSRCVVIVEANGSRTIINEPFELSEVDLTAYLDVEPEDRPCCLHIEGYHYERMAGSVARFQDAGWKVSLHTTGLPASSRTPEAFTRLVQAIDLVFVNDVTLREILGMRSTVAALIDQTEAHLRAIGPRADVVLTLGELGAVVFPSDDGPPVFVPALAVEVVDATGAGDTFAGVFLCFWMHGASLGEAARHAAIAASLTTTAEGAQGRISTVDDLRAEIGRMEPEEASA</sequence>
<evidence type="ECO:0000256" key="1">
    <source>
        <dbReference type="ARBA" id="ARBA00022679"/>
    </source>
</evidence>
<dbReference type="STRING" id="1385369.N825_33410"/>
<dbReference type="PATRIC" id="fig|1385369.3.peg.2126"/>
<dbReference type="Pfam" id="PF00294">
    <property type="entry name" value="PfkB"/>
    <property type="match status" value="1"/>
</dbReference>
<keyword evidence="5" id="KW-1185">Reference proteome</keyword>
<dbReference type="Pfam" id="PF00356">
    <property type="entry name" value="LacI"/>
    <property type="match status" value="1"/>
</dbReference>
<dbReference type="AlphaFoldDB" id="W9H3Q8"/>
<evidence type="ECO:0000313" key="5">
    <source>
        <dbReference type="Proteomes" id="UP000019486"/>
    </source>
</evidence>
<dbReference type="SUPFAM" id="SSF53613">
    <property type="entry name" value="Ribokinase-like"/>
    <property type="match status" value="1"/>
</dbReference>
<dbReference type="PRINTS" id="PR00990">
    <property type="entry name" value="RIBOKINASE"/>
</dbReference>
<organism evidence="4 5">
    <name type="scientific">Skermanella stibiiresistens SB22</name>
    <dbReference type="NCBI Taxonomy" id="1385369"/>
    <lineage>
        <taxon>Bacteria</taxon>
        <taxon>Pseudomonadati</taxon>
        <taxon>Pseudomonadota</taxon>
        <taxon>Alphaproteobacteria</taxon>
        <taxon>Rhodospirillales</taxon>
        <taxon>Azospirillaceae</taxon>
        <taxon>Skermanella</taxon>
    </lineage>
</organism>
<evidence type="ECO:0000259" key="3">
    <source>
        <dbReference type="PROSITE" id="PS50932"/>
    </source>
</evidence>
<dbReference type="InterPro" id="IPR029056">
    <property type="entry name" value="Ribokinase-like"/>
</dbReference>
<keyword evidence="1" id="KW-0808">Transferase</keyword>
<dbReference type="GO" id="GO:0016301">
    <property type="term" value="F:kinase activity"/>
    <property type="evidence" value="ECO:0007669"/>
    <property type="project" value="UniProtKB-KW"/>
</dbReference>
<dbReference type="InterPro" id="IPR010982">
    <property type="entry name" value="Lambda_DNA-bd_dom_sf"/>
</dbReference>
<feature type="domain" description="HTH lacI-type" evidence="3">
    <location>
        <begin position="6"/>
        <end position="60"/>
    </location>
</feature>